<dbReference type="OrthoDB" id="47144at2"/>
<dbReference type="AlphaFoldDB" id="A0A174RPA3"/>
<dbReference type="Gene3D" id="3.40.50.300">
    <property type="entry name" value="P-loop containing nucleotide triphosphate hydrolases"/>
    <property type="match status" value="1"/>
</dbReference>
<evidence type="ECO:0000313" key="4">
    <source>
        <dbReference type="EMBL" id="OBY12361.1"/>
    </source>
</evidence>
<dbReference type="PANTHER" id="PTHR43146">
    <property type="entry name" value="CANCER-RELATED NUCLEOSIDE-TRIPHOSPHATASE"/>
    <property type="match status" value="1"/>
</dbReference>
<sequence length="179" mass="20392">METKNIFLTGKKRSGKSTMINNILNELDINYSGYRTLPYYINNEARGFYLNGYVDCVGNNSPISIKIGEEKCIPIIESFEVVGVSILEKSIEFSNTKLILLDEIGRLESNAYTFKKRIVEALDSEKVVLGVLQKAENEFLIDIIKREDTVVFDIDNLTNYEINEVNKKILDIIKLLLKG</sequence>
<evidence type="ECO:0000256" key="2">
    <source>
        <dbReference type="ARBA" id="ARBA00022801"/>
    </source>
</evidence>
<dbReference type="Proteomes" id="UP000092714">
    <property type="component" value="Unassembled WGS sequence"/>
</dbReference>
<name>A0A174RPA3_9CLOT</name>
<keyword evidence="2" id="KW-0378">Hydrolase</keyword>
<proteinExistence type="predicted"/>
<protein>
    <recommendedName>
        <fullName evidence="6">NTPase</fullName>
    </recommendedName>
</protein>
<dbReference type="InterPro" id="IPR004948">
    <property type="entry name" value="Nuc-triphosphatase_THEP1"/>
</dbReference>
<accession>A0A174RPA3</accession>
<dbReference type="SUPFAM" id="SSF52540">
    <property type="entry name" value="P-loop containing nucleoside triphosphate hydrolases"/>
    <property type="match status" value="1"/>
</dbReference>
<comment type="caution">
    <text evidence="4">The sequence shown here is derived from an EMBL/GenBank/DDBJ whole genome shotgun (WGS) entry which is preliminary data.</text>
</comment>
<keyword evidence="3" id="KW-0067">ATP-binding</keyword>
<keyword evidence="1" id="KW-0547">Nucleotide-binding</keyword>
<dbReference type="PANTHER" id="PTHR43146:SF1">
    <property type="entry name" value="CANCER-RELATED NUCLEOSIDE-TRIPHOSPHATASE"/>
    <property type="match status" value="1"/>
</dbReference>
<dbReference type="GO" id="GO:0017111">
    <property type="term" value="F:ribonucleoside triphosphate phosphatase activity"/>
    <property type="evidence" value="ECO:0007669"/>
    <property type="project" value="InterPro"/>
</dbReference>
<dbReference type="GO" id="GO:0005524">
    <property type="term" value="F:ATP binding"/>
    <property type="evidence" value="ECO:0007669"/>
    <property type="project" value="UniProtKB-KW"/>
</dbReference>
<keyword evidence="5" id="KW-1185">Reference proteome</keyword>
<dbReference type="InterPro" id="IPR027417">
    <property type="entry name" value="P-loop_NTPase"/>
</dbReference>
<gene>
    <name evidence="4" type="ORF">CP373A1_01845</name>
</gene>
<dbReference type="GeneID" id="42777508"/>
<dbReference type="Pfam" id="PF03266">
    <property type="entry name" value="NTPase_1"/>
    <property type="match status" value="1"/>
</dbReference>
<reference evidence="4 5" key="1">
    <citation type="submission" date="2016-06" db="EMBL/GenBank/DDBJ databases">
        <authorList>
            <person name="Kjaerup R.B."/>
            <person name="Dalgaard T.S."/>
            <person name="Juul-Madsen H.R."/>
        </authorList>
    </citation>
    <scope>NUCLEOTIDE SEQUENCE [LARGE SCALE GENOMIC DNA]</scope>
    <source>
        <strain evidence="4 5">373-A1</strain>
    </source>
</reference>
<dbReference type="RefSeq" id="WP_034867035.1">
    <property type="nucleotide sequence ID" value="NZ_CABHIH010000001.1"/>
</dbReference>
<evidence type="ECO:0000256" key="1">
    <source>
        <dbReference type="ARBA" id="ARBA00022741"/>
    </source>
</evidence>
<organism evidence="4 5">
    <name type="scientific">Clostridium paraputrificum</name>
    <dbReference type="NCBI Taxonomy" id="29363"/>
    <lineage>
        <taxon>Bacteria</taxon>
        <taxon>Bacillati</taxon>
        <taxon>Bacillota</taxon>
        <taxon>Clostridia</taxon>
        <taxon>Eubacteriales</taxon>
        <taxon>Clostridiaceae</taxon>
        <taxon>Clostridium</taxon>
    </lineage>
</organism>
<dbReference type="EMBL" id="MAPZ01000009">
    <property type="protein sequence ID" value="OBY12361.1"/>
    <property type="molecule type" value="Genomic_DNA"/>
</dbReference>
<dbReference type="eggNOG" id="COG1618">
    <property type="taxonomic scope" value="Bacteria"/>
</dbReference>
<evidence type="ECO:0008006" key="6">
    <source>
        <dbReference type="Google" id="ProtNLM"/>
    </source>
</evidence>
<evidence type="ECO:0000256" key="3">
    <source>
        <dbReference type="ARBA" id="ARBA00022840"/>
    </source>
</evidence>
<evidence type="ECO:0000313" key="5">
    <source>
        <dbReference type="Proteomes" id="UP000092714"/>
    </source>
</evidence>